<keyword evidence="2" id="KW-0472">Membrane</keyword>
<name>A0ABU2CVB5_9MICO</name>
<sequence length="504" mass="54130">MSTETAPTASPSEEPGDAPSDSTDDTTDVTPARPLTAALLNLSGLGLGYLHLRAWLRLVVALAATAALAWLALPIEREPIAVWWALGYLGALGLFALDAALLARRRTRRETPRRTVWAPRAAGRVGWATLAVVPILALAYVVTQHEVLEQHLAYDLDRAEQSLDGMPSAFASYKEPYDVAYATYLRTAAEHPETRAAGRVPGLIDDLYARAKGTEVCNTLTAVRHFAEPGTPGPLRSVAESELPGALHGCGMQFVEDGELRAAQRPLTELMADHPASEPAAALPDDLASWRDGLIKRLAQKNGCTDTAAVTGSTGFLAGFDSGTLSALADKTRKRVPAGLLECAVRQFEAEDHFAAEANLKGLLDSYPRAKEAKYAERLQIASAIARLSPESGVTFPPRSEPAGSVTLTIYNYSPDQFEMVYTGPATGVVTIDPCENCTYYAKGDQPECSGYSLTIPSQTVVLPAGDYTTATRQDGVVIPWQGGDADEASYTTDSWLCTWNYER</sequence>
<protein>
    <submittedName>
        <fullName evidence="3">Uncharacterized protein</fullName>
    </submittedName>
</protein>
<evidence type="ECO:0000313" key="4">
    <source>
        <dbReference type="Proteomes" id="UP001183585"/>
    </source>
</evidence>
<reference evidence="3 4" key="1">
    <citation type="submission" date="2023-07" db="EMBL/GenBank/DDBJ databases">
        <title>Sequencing the genomes of 1000 actinobacteria strains.</title>
        <authorList>
            <person name="Klenk H.-P."/>
        </authorList>
    </citation>
    <scope>NUCLEOTIDE SEQUENCE [LARGE SCALE GENOMIC DNA]</scope>
    <source>
        <strain evidence="3 4">DSM 45554</strain>
    </source>
</reference>
<feature type="transmembrane region" description="Helical" evidence="2">
    <location>
        <begin position="81"/>
        <end position="103"/>
    </location>
</feature>
<dbReference type="EMBL" id="JAVDYE010000001">
    <property type="protein sequence ID" value="MDR7385281.1"/>
    <property type="molecule type" value="Genomic_DNA"/>
</dbReference>
<evidence type="ECO:0000256" key="2">
    <source>
        <dbReference type="SAM" id="Phobius"/>
    </source>
</evidence>
<gene>
    <name evidence="3" type="ORF">J2S48_004796</name>
</gene>
<feature type="compositionally biased region" description="Polar residues" evidence="1">
    <location>
        <begin position="1"/>
        <end position="11"/>
    </location>
</feature>
<feature type="transmembrane region" description="Helical" evidence="2">
    <location>
        <begin position="54"/>
        <end position="75"/>
    </location>
</feature>
<evidence type="ECO:0000313" key="3">
    <source>
        <dbReference type="EMBL" id="MDR7385281.1"/>
    </source>
</evidence>
<keyword evidence="4" id="KW-1185">Reference proteome</keyword>
<dbReference type="Proteomes" id="UP001183585">
    <property type="component" value="Unassembled WGS sequence"/>
</dbReference>
<keyword evidence="2" id="KW-0812">Transmembrane</keyword>
<dbReference type="RefSeq" id="WP_274995196.1">
    <property type="nucleotide sequence ID" value="NZ_JAJQQP010000009.1"/>
</dbReference>
<feature type="region of interest" description="Disordered" evidence="1">
    <location>
        <begin position="1"/>
        <end position="30"/>
    </location>
</feature>
<accession>A0ABU2CVB5</accession>
<feature type="transmembrane region" description="Helical" evidence="2">
    <location>
        <begin position="124"/>
        <end position="142"/>
    </location>
</feature>
<comment type="caution">
    <text evidence="3">The sequence shown here is derived from an EMBL/GenBank/DDBJ whole genome shotgun (WGS) entry which is preliminary data.</text>
</comment>
<proteinExistence type="predicted"/>
<organism evidence="3 4">
    <name type="scientific">Promicromonospora iranensis</name>
    <dbReference type="NCBI Taxonomy" id="1105144"/>
    <lineage>
        <taxon>Bacteria</taxon>
        <taxon>Bacillati</taxon>
        <taxon>Actinomycetota</taxon>
        <taxon>Actinomycetes</taxon>
        <taxon>Micrococcales</taxon>
        <taxon>Promicromonosporaceae</taxon>
        <taxon>Promicromonospora</taxon>
    </lineage>
</organism>
<keyword evidence="2" id="KW-1133">Transmembrane helix</keyword>
<evidence type="ECO:0000256" key="1">
    <source>
        <dbReference type="SAM" id="MobiDB-lite"/>
    </source>
</evidence>